<name>A0ABQ6IVA2_9MICO</name>
<dbReference type="EMBL" id="BSUO01000001">
    <property type="protein sequence ID" value="GMA41561.1"/>
    <property type="molecule type" value="Genomic_DNA"/>
</dbReference>
<comment type="subcellular location">
    <subcellularLocation>
        <location evidence="1 10">Cell membrane</location>
        <topology evidence="1 10">Multi-pass membrane protein</topology>
    </subcellularLocation>
</comment>
<feature type="transmembrane region" description="Helical" evidence="10">
    <location>
        <begin position="99"/>
        <end position="123"/>
    </location>
</feature>
<protein>
    <recommendedName>
        <fullName evidence="10">Fluoride-specific ion channel FluC</fullName>
    </recommendedName>
</protein>
<dbReference type="RefSeq" id="WP_284305106.1">
    <property type="nucleotide sequence ID" value="NZ_BSUO01000001.1"/>
</dbReference>
<feature type="transmembrane region" description="Helical" evidence="10">
    <location>
        <begin position="6"/>
        <end position="26"/>
    </location>
</feature>
<keyword evidence="4 10" id="KW-1133">Transmembrane helix</keyword>
<sequence length="124" mass="12399">MTISPALALALVAVGGAAGAAIRFLVDRAVSSRVPGDYPWGILVVNIAGSFLLGVLVPLSPPALLLVLGVGFCGALTTYSTVAADVWGFLEQRRMGRAVVVLGVTVLAAPIAAVTGAALATAML</sequence>
<comment type="activity regulation">
    <text evidence="10">Na(+) is not transported, but it plays an essential structural role and its presence is essential for fluoride channel function.</text>
</comment>
<keyword evidence="10" id="KW-0813">Transport</keyword>
<reference evidence="12" key="1">
    <citation type="journal article" date="2019" name="Int. J. Syst. Evol. Microbiol.">
        <title>The Global Catalogue of Microorganisms (GCM) 10K type strain sequencing project: providing services to taxonomists for standard genome sequencing and annotation.</title>
        <authorList>
            <consortium name="The Broad Institute Genomics Platform"/>
            <consortium name="The Broad Institute Genome Sequencing Center for Infectious Disease"/>
            <person name="Wu L."/>
            <person name="Ma J."/>
        </authorList>
    </citation>
    <scope>NUCLEOTIDE SEQUENCE [LARGE SCALE GENOMIC DNA]</scope>
    <source>
        <strain evidence="12">NBRC 113072</strain>
    </source>
</reference>
<dbReference type="HAMAP" id="MF_00454">
    <property type="entry name" value="FluC"/>
    <property type="match status" value="1"/>
</dbReference>
<dbReference type="PANTHER" id="PTHR28259">
    <property type="entry name" value="FLUORIDE EXPORT PROTEIN 1-RELATED"/>
    <property type="match status" value="1"/>
</dbReference>
<dbReference type="Pfam" id="PF02537">
    <property type="entry name" value="CRCB"/>
    <property type="match status" value="1"/>
</dbReference>
<accession>A0ABQ6IVA2</accession>
<evidence type="ECO:0000256" key="5">
    <source>
        <dbReference type="ARBA" id="ARBA00023136"/>
    </source>
</evidence>
<keyword evidence="5 10" id="KW-0472">Membrane</keyword>
<evidence type="ECO:0000256" key="10">
    <source>
        <dbReference type="HAMAP-Rule" id="MF_00454"/>
    </source>
</evidence>
<keyword evidence="10" id="KW-0915">Sodium</keyword>
<evidence type="ECO:0000256" key="2">
    <source>
        <dbReference type="ARBA" id="ARBA00022475"/>
    </source>
</evidence>
<comment type="catalytic activity">
    <reaction evidence="8">
        <text>fluoride(in) = fluoride(out)</text>
        <dbReference type="Rhea" id="RHEA:76159"/>
        <dbReference type="ChEBI" id="CHEBI:17051"/>
    </reaction>
    <physiologicalReaction direction="left-to-right" evidence="8">
        <dbReference type="Rhea" id="RHEA:76160"/>
    </physiologicalReaction>
</comment>
<evidence type="ECO:0000313" key="12">
    <source>
        <dbReference type="Proteomes" id="UP001157126"/>
    </source>
</evidence>
<keyword evidence="3 10" id="KW-0812">Transmembrane</keyword>
<evidence type="ECO:0000313" key="11">
    <source>
        <dbReference type="EMBL" id="GMA41561.1"/>
    </source>
</evidence>
<evidence type="ECO:0000256" key="8">
    <source>
        <dbReference type="ARBA" id="ARBA00035585"/>
    </source>
</evidence>
<evidence type="ECO:0000256" key="6">
    <source>
        <dbReference type="ARBA" id="ARBA00023303"/>
    </source>
</evidence>
<keyword evidence="10" id="KW-0406">Ion transport</keyword>
<comment type="function">
    <text evidence="9 10">Fluoride-specific ion channel. Important for reducing fluoride concentration in the cell, thus reducing its toxicity.</text>
</comment>
<evidence type="ECO:0000256" key="3">
    <source>
        <dbReference type="ARBA" id="ARBA00022692"/>
    </source>
</evidence>
<feature type="binding site" evidence="10">
    <location>
        <position position="77"/>
    </location>
    <ligand>
        <name>Na(+)</name>
        <dbReference type="ChEBI" id="CHEBI:29101"/>
        <note>structural</note>
    </ligand>
</feature>
<evidence type="ECO:0000256" key="1">
    <source>
        <dbReference type="ARBA" id="ARBA00004651"/>
    </source>
</evidence>
<evidence type="ECO:0000256" key="4">
    <source>
        <dbReference type="ARBA" id="ARBA00022989"/>
    </source>
</evidence>
<keyword evidence="12" id="KW-1185">Reference proteome</keyword>
<evidence type="ECO:0000256" key="7">
    <source>
        <dbReference type="ARBA" id="ARBA00035120"/>
    </source>
</evidence>
<feature type="transmembrane region" description="Helical" evidence="10">
    <location>
        <begin position="38"/>
        <end position="57"/>
    </location>
</feature>
<keyword evidence="10" id="KW-0479">Metal-binding</keyword>
<feature type="transmembrane region" description="Helical" evidence="10">
    <location>
        <begin position="63"/>
        <end position="87"/>
    </location>
</feature>
<keyword evidence="2 10" id="KW-1003">Cell membrane</keyword>
<gene>
    <name evidence="10" type="primary">fluC</name>
    <name evidence="10" type="synonym">crcB</name>
    <name evidence="11" type="ORF">GCM10025883_36060</name>
</gene>
<dbReference type="Proteomes" id="UP001157126">
    <property type="component" value="Unassembled WGS sequence"/>
</dbReference>
<dbReference type="PANTHER" id="PTHR28259:SF1">
    <property type="entry name" value="FLUORIDE EXPORT PROTEIN 1-RELATED"/>
    <property type="match status" value="1"/>
</dbReference>
<feature type="binding site" evidence="10">
    <location>
        <position position="74"/>
    </location>
    <ligand>
        <name>Na(+)</name>
        <dbReference type="ChEBI" id="CHEBI:29101"/>
        <note>structural</note>
    </ligand>
</feature>
<comment type="caution">
    <text evidence="11">The sequence shown here is derived from an EMBL/GenBank/DDBJ whole genome shotgun (WGS) entry which is preliminary data.</text>
</comment>
<comment type="similarity">
    <text evidence="7 10">Belongs to the fluoride channel Fluc/FEX (TC 1.A.43) family.</text>
</comment>
<evidence type="ECO:0000256" key="9">
    <source>
        <dbReference type="ARBA" id="ARBA00049940"/>
    </source>
</evidence>
<keyword evidence="6 10" id="KW-0407">Ion channel</keyword>
<organism evidence="11 12">
    <name type="scientific">Mobilicoccus caccae</name>
    <dbReference type="NCBI Taxonomy" id="1859295"/>
    <lineage>
        <taxon>Bacteria</taxon>
        <taxon>Bacillati</taxon>
        <taxon>Actinomycetota</taxon>
        <taxon>Actinomycetes</taxon>
        <taxon>Micrococcales</taxon>
        <taxon>Dermatophilaceae</taxon>
        <taxon>Mobilicoccus</taxon>
    </lineage>
</organism>
<proteinExistence type="inferred from homology"/>
<dbReference type="InterPro" id="IPR003691">
    <property type="entry name" value="FluC"/>
</dbReference>